<feature type="compositionally biased region" description="Polar residues" evidence="1">
    <location>
        <begin position="1"/>
        <end position="11"/>
    </location>
</feature>
<dbReference type="Proteomes" id="UP000549695">
    <property type="component" value="Unassembled WGS sequence"/>
</dbReference>
<dbReference type="RefSeq" id="WP_179760112.1">
    <property type="nucleotide sequence ID" value="NZ_BAAAJZ010000011.1"/>
</dbReference>
<evidence type="ECO:0000313" key="2">
    <source>
        <dbReference type="EMBL" id="NYG00263.1"/>
    </source>
</evidence>
<feature type="region of interest" description="Disordered" evidence="1">
    <location>
        <begin position="1"/>
        <end position="57"/>
    </location>
</feature>
<dbReference type="GeneID" id="98050368"/>
<accession>A0A852VTP4</accession>
<evidence type="ECO:0000313" key="3">
    <source>
        <dbReference type="Proteomes" id="UP000549695"/>
    </source>
</evidence>
<dbReference type="EMBL" id="JACCCZ010000001">
    <property type="protein sequence ID" value="NYG00263.1"/>
    <property type="molecule type" value="Genomic_DNA"/>
</dbReference>
<name>A0A852VTP4_PSEA5</name>
<dbReference type="AlphaFoldDB" id="A0A852VTP4"/>
<evidence type="ECO:0000256" key="1">
    <source>
        <dbReference type="SAM" id="MobiDB-lite"/>
    </source>
</evidence>
<organism evidence="2 3">
    <name type="scientific">Pseudonocardia alni</name>
    <name type="common">Amycolata alni</name>
    <dbReference type="NCBI Taxonomy" id="33907"/>
    <lineage>
        <taxon>Bacteria</taxon>
        <taxon>Bacillati</taxon>
        <taxon>Actinomycetota</taxon>
        <taxon>Actinomycetes</taxon>
        <taxon>Pseudonocardiales</taxon>
        <taxon>Pseudonocardiaceae</taxon>
        <taxon>Pseudonocardia</taxon>
    </lineage>
</organism>
<proteinExistence type="predicted"/>
<keyword evidence="3" id="KW-1185">Reference proteome</keyword>
<sequence>MTTGPTVVTSDNKADQRPAEPGGDRDGIPLPWSQEGAGAAPLPHRFLPRPGTSTGAR</sequence>
<gene>
    <name evidence="2" type="ORF">HDA37_000548</name>
</gene>
<protein>
    <submittedName>
        <fullName evidence="2">Uncharacterized protein</fullName>
    </submittedName>
</protein>
<feature type="compositionally biased region" description="Basic and acidic residues" evidence="1">
    <location>
        <begin position="12"/>
        <end position="27"/>
    </location>
</feature>
<comment type="caution">
    <text evidence="2">The sequence shown here is derived from an EMBL/GenBank/DDBJ whole genome shotgun (WGS) entry which is preliminary data.</text>
</comment>
<reference evidence="2 3" key="1">
    <citation type="submission" date="2020-07" db="EMBL/GenBank/DDBJ databases">
        <title>Sequencing the genomes of 1000 actinobacteria strains.</title>
        <authorList>
            <person name="Klenk H.-P."/>
        </authorList>
    </citation>
    <scope>NUCLEOTIDE SEQUENCE [LARGE SCALE GENOMIC DNA]</scope>
    <source>
        <strain evidence="2 3">DSM 44749</strain>
    </source>
</reference>